<organism evidence="2 3">
    <name type="scientific">Colletotrichum asianum</name>
    <dbReference type="NCBI Taxonomy" id="702518"/>
    <lineage>
        <taxon>Eukaryota</taxon>
        <taxon>Fungi</taxon>
        <taxon>Dikarya</taxon>
        <taxon>Ascomycota</taxon>
        <taxon>Pezizomycotina</taxon>
        <taxon>Sordariomycetes</taxon>
        <taxon>Hypocreomycetidae</taxon>
        <taxon>Glomerellales</taxon>
        <taxon>Glomerellaceae</taxon>
        <taxon>Colletotrichum</taxon>
        <taxon>Colletotrichum gloeosporioides species complex</taxon>
    </lineage>
</organism>
<evidence type="ECO:0000259" key="1">
    <source>
        <dbReference type="PROSITE" id="PS51186"/>
    </source>
</evidence>
<evidence type="ECO:0000313" key="2">
    <source>
        <dbReference type="EMBL" id="KAF0322787.1"/>
    </source>
</evidence>
<protein>
    <submittedName>
        <fullName evidence="2">GNAT family</fullName>
    </submittedName>
</protein>
<gene>
    <name evidence="2" type="ORF">GQ607_010028</name>
</gene>
<dbReference type="SUPFAM" id="SSF55729">
    <property type="entry name" value="Acyl-CoA N-acyltransferases (Nat)"/>
    <property type="match status" value="1"/>
</dbReference>
<dbReference type="AlphaFoldDB" id="A0A8H3WDP1"/>
<feature type="domain" description="N-acetyltransferase" evidence="1">
    <location>
        <begin position="88"/>
        <end position="246"/>
    </location>
</feature>
<reference evidence="2 3" key="1">
    <citation type="submission" date="2019-12" db="EMBL/GenBank/DDBJ databases">
        <title>A genome sequence resource for the geographically widespread anthracnose pathogen Colletotrichum asianum.</title>
        <authorList>
            <person name="Meng Y."/>
        </authorList>
    </citation>
    <scope>NUCLEOTIDE SEQUENCE [LARGE SCALE GENOMIC DNA]</scope>
    <source>
        <strain evidence="2 3">ICMP 18580</strain>
    </source>
</reference>
<proteinExistence type="predicted"/>
<dbReference type="OrthoDB" id="41532at2759"/>
<dbReference type="GO" id="GO:0016747">
    <property type="term" value="F:acyltransferase activity, transferring groups other than amino-acyl groups"/>
    <property type="evidence" value="ECO:0007669"/>
    <property type="project" value="InterPro"/>
</dbReference>
<evidence type="ECO:0000313" key="3">
    <source>
        <dbReference type="Proteomes" id="UP000434172"/>
    </source>
</evidence>
<sequence>MSPRFIVLPKSHPSVAKFLQLSDRYKAFRLLSLRLSPESFGSTYAREVAFAPDKWLARLANPLATTIVAVDDGVTPPSPVQASSDEDLSIETADADADFELALDAEWLASLTISGPLDTKTLATHLHLEESFVDFGPAHELDLGPARKCDRPTRQFVVNGMYVLPIARGNSLGVQILEYAKRYVAAEAKVSGERVRLSLIVDNDNPAARRTYEKCGFGVVHRYWFDDYREGRGTRTEAAVMVVDLNDGDGIVKKAG</sequence>
<name>A0A8H3WDP1_9PEZI</name>
<dbReference type="Gene3D" id="3.40.630.30">
    <property type="match status" value="1"/>
</dbReference>
<comment type="caution">
    <text evidence="2">The sequence shown here is derived from an EMBL/GenBank/DDBJ whole genome shotgun (WGS) entry which is preliminary data.</text>
</comment>
<dbReference type="InterPro" id="IPR016181">
    <property type="entry name" value="Acyl_CoA_acyltransferase"/>
</dbReference>
<dbReference type="Pfam" id="PF00583">
    <property type="entry name" value="Acetyltransf_1"/>
    <property type="match status" value="1"/>
</dbReference>
<dbReference type="Proteomes" id="UP000434172">
    <property type="component" value="Unassembled WGS sequence"/>
</dbReference>
<accession>A0A8H3WDP1</accession>
<dbReference type="InterPro" id="IPR000182">
    <property type="entry name" value="GNAT_dom"/>
</dbReference>
<keyword evidence="3" id="KW-1185">Reference proteome</keyword>
<dbReference type="PROSITE" id="PS51186">
    <property type="entry name" value="GNAT"/>
    <property type="match status" value="1"/>
</dbReference>
<dbReference type="EMBL" id="WOWK01000058">
    <property type="protein sequence ID" value="KAF0322787.1"/>
    <property type="molecule type" value="Genomic_DNA"/>
</dbReference>